<evidence type="ECO:0000313" key="2">
    <source>
        <dbReference type="EMBL" id="CAE0815638.1"/>
    </source>
</evidence>
<accession>A0A7S4D442</accession>
<protein>
    <submittedName>
        <fullName evidence="2">Uncharacterized protein</fullName>
    </submittedName>
</protein>
<feature type="transmembrane region" description="Helical" evidence="1">
    <location>
        <begin position="98"/>
        <end position="118"/>
    </location>
</feature>
<name>A0A7S4D442_9EUGL</name>
<dbReference type="AlphaFoldDB" id="A0A7S4D442"/>
<sequence>MSPHGLTGVFGTDHPACVPHVCHATMHSSAWSGLMVVAAGHLQCITSNLLDQMHHQCYWLGPYSSSQDNWFALAVLFGLRLCPWSGDHHQGQPFLATLWHLAFGGVSTMSILVVASTLSNT</sequence>
<keyword evidence="1" id="KW-0472">Membrane</keyword>
<organism evidence="2">
    <name type="scientific">Eutreptiella gymnastica</name>
    <dbReference type="NCBI Taxonomy" id="73025"/>
    <lineage>
        <taxon>Eukaryota</taxon>
        <taxon>Discoba</taxon>
        <taxon>Euglenozoa</taxon>
        <taxon>Euglenida</taxon>
        <taxon>Spirocuta</taxon>
        <taxon>Euglenophyceae</taxon>
        <taxon>Eutreptiales</taxon>
        <taxon>Eutreptiaceae</taxon>
        <taxon>Eutreptiella</taxon>
    </lineage>
</organism>
<gene>
    <name evidence="2" type="ORF">EGYM00163_LOCUS26796</name>
</gene>
<keyword evidence="1" id="KW-0812">Transmembrane</keyword>
<proteinExistence type="predicted"/>
<reference evidence="2" key="1">
    <citation type="submission" date="2021-01" db="EMBL/GenBank/DDBJ databases">
        <authorList>
            <person name="Corre E."/>
            <person name="Pelletier E."/>
            <person name="Niang G."/>
            <person name="Scheremetjew M."/>
            <person name="Finn R."/>
            <person name="Kale V."/>
            <person name="Holt S."/>
            <person name="Cochrane G."/>
            <person name="Meng A."/>
            <person name="Brown T."/>
            <person name="Cohen L."/>
        </authorList>
    </citation>
    <scope>NUCLEOTIDE SEQUENCE</scope>
    <source>
        <strain evidence="2">CCMP1594</strain>
    </source>
</reference>
<evidence type="ECO:0000256" key="1">
    <source>
        <dbReference type="SAM" id="Phobius"/>
    </source>
</evidence>
<keyword evidence="1" id="KW-1133">Transmembrane helix</keyword>
<dbReference type="EMBL" id="HBJA01076299">
    <property type="protein sequence ID" value="CAE0815638.1"/>
    <property type="molecule type" value="Transcribed_RNA"/>
</dbReference>